<keyword evidence="4 6" id="KW-0689">Ribosomal protein</keyword>
<evidence type="ECO:0000256" key="7">
    <source>
        <dbReference type="RuleBase" id="RU003978"/>
    </source>
</evidence>
<dbReference type="GO" id="GO:0003735">
    <property type="term" value="F:structural constituent of ribosome"/>
    <property type="evidence" value="ECO:0007669"/>
    <property type="project" value="InterPro"/>
</dbReference>
<dbReference type="SUPFAM" id="SSF54747">
    <property type="entry name" value="Ribosomal L11/L12e N-terminal domain"/>
    <property type="match status" value="1"/>
</dbReference>
<evidence type="ECO:0000256" key="3">
    <source>
        <dbReference type="ARBA" id="ARBA00022884"/>
    </source>
</evidence>
<dbReference type="FunFam" id="3.30.1550.10:FF:000007">
    <property type="entry name" value="50S ribosomal protein L11"/>
    <property type="match status" value="1"/>
</dbReference>
<gene>
    <name evidence="6" type="primary">rpl11</name>
    <name evidence="10" type="ordered locus">TSIB_0382</name>
</gene>
<dbReference type="InterPro" id="IPR000911">
    <property type="entry name" value="Ribosomal_uL11"/>
</dbReference>
<keyword evidence="11" id="KW-1185">Reference proteome</keyword>
<name>C6A1F3_THESM</name>
<evidence type="ECO:0000256" key="4">
    <source>
        <dbReference type="ARBA" id="ARBA00022980"/>
    </source>
</evidence>
<comment type="subunit">
    <text evidence="6">Part of the ribosomal stalk of the 50S ribosomal subunit. Interacts with L10 and the large rRNA to form the base of the stalk. L10 forms an elongated spine to which L12 dimers bind in a sequential fashion forming a multimeric L10(L12)X complex.</text>
</comment>
<comment type="similarity">
    <text evidence="1 6 7">Belongs to the universal ribosomal protein uL11 family.</text>
</comment>
<feature type="domain" description="Large ribosomal subunit protein uL11 C-terminal" evidence="8">
    <location>
        <begin position="74"/>
        <end position="141"/>
    </location>
</feature>
<dbReference type="HOGENOM" id="CLU_074237_4_0_2"/>
<dbReference type="EMBL" id="CP001463">
    <property type="protein sequence ID" value="ACS89448.1"/>
    <property type="molecule type" value="Genomic_DNA"/>
</dbReference>
<dbReference type="Pfam" id="PF00298">
    <property type="entry name" value="Ribosomal_L11"/>
    <property type="match status" value="1"/>
</dbReference>
<feature type="domain" description="Large ribosomal subunit protein uL11 N-terminal" evidence="9">
    <location>
        <begin position="10"/>
        <end position="68"/>
    </location>
</feature>
<accession>C6A1F3</accession>
<comment type="function">
    <text evidence="6">Forms part of the ribosomal stalk which helps the ribosome interact with GTP-bound translation factors.</text>
</comment>
<dbReference type="FunFam" id="1.10.10.250:FF:000006">
    <property type="entry name" value="50S ribosomal protein L11"/>
    <property type="match status" value="1"/>
</dbReference>
<dbReference type="InterPro" id="IPR036769">
    <property type="entry name" value="Ribosomal_uL11_C_sf"/>
</dbReference>
<dbReference type="Gene3D" id="1.10.10.250">
    <property type="entry name" value="Ribosomal protein L11, C-terminal domain"/>
    <property type="match status" value="1"/>
</dbReference>
<reference evidence="10 11" key="1">
    <citation type="journal article" date="2009" name="Appl. Environ. Microbiol.">
        <title>Metabolic versatility and indigenous origin of the archaeon Thermococcus sibiricus, isolated from a siberian oil reservoir, as revealed by genome analysis.</title>
        <authorList>
            <person name="Mardanov A.V."/>
            <person name="Ravin N.V."/>
            <person name="Svetlitchnyi V.A."/>
            <person name="Beletsky A.V."/>
            <person name="Miroshnichenko M.L."/>
            <person name="Bonch-Osmolovskaya E.A."/>
            <person name="Skryabin K.G."/>
        </authorList>
    </citation>
    <scope>NUCLEOTIDE SEQUENCE [LARGE SCALE GENOMIC DNA]</scope>
    <source>
        <strain evidence="11">DSM 12597 / MM 739</strain>
    </source>
</reference>
<dbReference type="PANTHER" id="PTHR11661">
    <property type="entry name" value="60S RIBOSOMAL PROTEIN L12"/>
    <property type="match status" value="1"/>
</dbReference>
<dbReference type="CDD" id="cd00349">
    <property type="entry name" value="Ribosomal_L11"/>
    <property type="match status" value="1"/>
</dbReference>
<dbReference type="InterPro" id="IPR036796">
    <property type="entry name" value="Ribosomal_uL11_N_sf"/>
</dbReference>
<proteinExistence type="inferred from homology"/>
<dbReference type="GO" id="GO:0015934">
    <property type="term" value="C:large ribosomal subunit"/>
    <property type="evidence" value="ECO:0007669"/>
    <property type="project" value="TreeGrafter"/>
</dbReference>
<dbReference type="GO" id="GO:0070180">
    <property type="term" value="F:large ribosomal subunit rRNA binding"/>
    <property type="evidence" value="ECO:0007669"/>
    <property type="project" value="UniProtKB-UniRule"/>
</dbReference>
<dbReference type="PANTHER" id="PTHR11661:SF1">
    <property type="entry name" value="LARGE RIBOSOMAL SUBUNIT PROTEIN UL11M"/>
    <property type="match status" value="1"/>
</dbReference>
<dbReference type="KEGG" id="tsi:TSIB_0382"/>
<evidence type="ECO:0000256" key="5">
    <source>
        <dbReference type="ARBA" id="ARBA00023274"/>
    </source>
</evidence>
<evidence type="ECO:0000313" key="10">
    <source>
        <dbReference type="EMBL" id="ACS89448.1"/>
    </source>
</evidence>
<dbReference type="InterPro" id="IPR020783">
    <property type="entry name" value="Ribosomal_uL11_C"/>
</dbReference>
<dbReference type="Gene3D" id="3.30.1550.10">
    <property type="entry name" value="Ribosomal protein L11/L12, N-terminal domain"/>
    <property type="match status" value="1"/>
</dbReference>
<evidence type="ECO:0000256" key="1">
    <source>
        <dbReference type="ARBA" id="ARBA00010537"/>
    </source>
</evidence>
<dbReference type="STRING" id="604354.TSIB_0382"/>
<evidence type="ECO:0000256" key="2">
    <source>
        <dbReference type="ARBA" id="ARBA00022730"/>
    </source>
</evidence>
<protein>
    <recommendedName>
        <fullName evidence="6">Large ribosomal subunit protein uL11</fullName>
    </recommendedName>
</protein>
<dbReference type="HAMAP" id="MF_00736">
    <property type="entry name" value="Ribosomal_uL11"/>
    <property type="match status" value="1"/>
</dbReference>
<keyword evidence="3 6" id="KW-0694">RNA-binding</keyword>
<evidence type="ECO:0000313" key="11">
    <source>
        <dbReference type="Proteomes" id="UP000009079"/>
    </source>
</evidence>
<dbReference type="Proteomes" id="UP000009079">
    <property type="component" value="Chromosome"/>
</dbReference>
<evidence type="ECO:0000256" key="6">
    <source>
        <dbReference type="HAMAP-Rule" id="MF_00736"/>
    </source>
</evidence>
<evidence type="ECO:0000259" key="8">
    <source>
        <dbReference type="Pfam" id="PF00298"/>
    </source>
</evidence>
<keyword evidence="5 6" id="KW-0687">Ribonucleoprotein</keyword>
<keyword evidence="2 6" id="KW-0699">rRNA-binding</keyword>
<dbReference type="SUPFAM" id="SSF46906">
    <property type="entry name" value="Ribosomal protein L11, C-terminal domain"/>
    <property type="match status" value="1"/>
</dbReference>
<organism evidence="10 11">
    <name type="scientific">Thermococcus sibiricus (strain DSM 12597 / MM 739)</name>
    <dbReference type="NCBI Taxonomy" id="604354"/>
    <lineage>
        <taxon>Archaea</taxon>
        <taxon>Methanobacteriati</taxon>
        <taxon>Methanobacteriota</taxon>
        <taxon>Thermococci</taxon>
        <taxon>Thermococcales</taxon>
        <taxon>Thermococcaceae</taxon>
        <taxon>Thermococcus</taxon>
    </lineage>
</organism>
<dbReference type="PROSITE" id="PS00359">
    <property type="entry name" value="RIBOSOMAL_L11"/>
    <property type="match status" value="1"/>
</dbReference>
<dbReference type="InterPro" id="IPR020784">
    <property type="entry name" value="Ribosomal_uL11_N"/>
</dbReference>
<dbReference type="AlphaFoldDB" id="C6A1F3"/>
<dbReference type="InterPro" id="IPR020785">
    <property type="entry name" value="Ribosomal_uL11_CS"/>
</dbReference>
<evidence type="ECO:0000259" key="9">
    <source>
        <dbReference type="Pfam" id="PF03946"/>
    </source>
</evidence>
<dbReference type="SMART" id="SM00649">
    <property type="entry name" value="RL11"/>
    <property type="match status" value="1"/>
</dbReference>
<dbReference type="GO" id="GO:0006412">
    <property type="term" value="P:translation"/>
    <property type="evidence" value="ECO:0007669"/>
    <property type="project" value="UniProtKB-UniRule"/>
</dbReference>
<dbReference type="Pfam" id="PF03946">
    <property type="entry name" value="Ribosomal_L11_N"/>
    <property type="match status" value="1"/>
</dbReference>
<dbReference type="NCBIfam" id="NF002232">
    <property type="entry name" value="PRK01143.1"/>
    <property type="match status" value="1"/>
</dbReference>
<sequence length="166" mass="17871">MKRMTKKQIVEVLVEGGKATPGPPLGPAIGPLGLNVKQVVDRINEATKDFTGMQVPVKIIVDPVTRQFDVEVGTPPVSQLIKKELGLEKGSSEPTRAIVGNLTMEQVVKIARAKKQQMLAAGLKAAAKEVIGTALSMGVTIEGKDPREVQKEIDEGVYDEIFAKEE</sequence>
<dbReference type="eggNOG" id="arCOG04372">
    <property type="taxonomic scope" value="Archaea"/>
</dbReference>